<sequence length="244" mass="27382">VTFYCRTFLITGCDVFTRNFLSKIGVWVPPNMECPSDPYTLCRSELMSRMKPTRPNTQPKAALKKFLENDRRIREQIPPNSGRDNVTNFLRRCRLPKHPKFKPIGGKPEGPDEYYTDRDLTIGSVLHLYGRSFVICDCDTFTKEYYYHKYGIESFEPLTFQQPVQIVSTSPHAGPASARPPAAAAAAGGNSNIPPYNGFGSEEDSLGSCIALIPKPPRKDFKKLMRHDGNAALRFSASLNTAKQ</sequence>
<protein>
    <recommendedName>
        <fullName evidence="8">DM10 domain-containing protein</fullName>
    </recommendedName>
</protein>
<comment type="caution">
    <text evidence="9">The sequence shown here is derived from an EMBL/GenBank/DDBJ whole genome shotgun (WGS) entry which is preliminary data.</text>
</comment>
<dbReference type="GO" id="GO:0005929">
    <property type="term" value="C:cilium"/>
    <property type="evidence" value="ECO:0007669"/>
    <property type="project" value="UniProtKB-SubCell"/>
</dbReference>
<accession>A0A8H8DF72</accession>
<keyword evidence="3" id="KW-0963">Cytoplasm</keyword>
<dbReference type="EMBL" id="JAEFCI010013015">
    <property type="protein sequence ID" value="KAG5455647.1"/>
    <property type="molecule type" value="Genomic_DNA"/>
</dbReference>
<comment type="subcellular location">
    <subcellularLocation>
        <location evidence="1">Cell projection</location>
        <location evidence="1">Cilium</location>
    </subcellularLocation>
    <subcellularLocation>
        <location evidence="2">Cytoplasm</location>
        <location evidence="2">Cytoskeleton</location>
    </subcellularLocation>
</comment>
<feature type="domain" description="DM10" evidence="8">
    <location>
        <begin position="36"/>
        <end position="150"/>
    </location>
</feature>
<evidence type="ECO:0000256" key="2">
    <source>
        <dbReference type="ARBA" id="ARBA00004245"/>
    </source>
</evidence>
<dbReference type="InterPro" id="IPR006602">
    <property type="entry name" value="DM10_dom"/>
</dbReference>
<evidence type="ECO:0000256" key="4">
    <source>
        <dbReference type="ARBA" id="ARBA00022737"/>
    </source>
</evidence>
<keyword evidence="6" id="KW-0966">Cell projection</keyword>
<organism evidence="9 10">
    <name type="scientific">Olpidium bornovanus</name>
    <dbReference type="NCBI Taxonomy" id="278681"/>
    <lineage>
        <taxon>Eukaryota</taxon>
        <taxon>Fungi</taxon>
        <taxon>Fungi incertae sedis</taxon>
        <taxon>Olpidiomycota</taxon>
        <taxon>Olpidiomycotina</taxon>
        <taxon>Olpidiomycetes</taxon>
        <taxon>Olpidiales</taxon>
        <taxon>Olpidiaceae</taxon>
        <taxon>Olpidium</taxon>
    </lineage>
</organism>
<dbReference type="Gene3D" id="2.30.29.170">
    <property type="match status" value="1"/>
</dbReference>
<dbReference type="OrthoDB" id="10255210at2759"/>
<evidence type="ECO:0000256" key="1">
    <source>
        <dbReference type="ARBA" id="ARBA00004138"/>
    </source>
</evidence>
<dbReference type="InterPro" id="IPR040193">
    <property type="entry name" value="EFHC1/EFHC2/EFHB"/>
</dbReference>
<evidence type="ECO:0000313" key="9">
    <source>
        <dbReference type="EMBL" id="KAG5455647.1"/>
    </source>
</evidence>
<dbReference type="PANTHER" id="PTHR12086">
    <property type="entry name" value="EF-HAND DOMAIN C-TERMINAL CONTAINING PROTEIN"/>
    <property type="match status" value="1"/>
</dbReference>
<dbReference type="GO" id="GO:0005874">
    <property type="term" value="C:microtubule"/>
    <property type="evidence" value="ECO:0007669"/>
    <property type="project" value="TreeGrafter"/>
</dbReference>
<evidence type="ECO:0000256" key="5">
    <source>
        <dbReference type="ARBA" id="ARBA00023212"/>
    </source>
</evidence>
<keyword evidence="5" id="KW-0206">Cytoskeleton</keyword>
<evidence type="ECO:0000256" key="3">
    <source>
        <dbReference type="ARBA" id="ARBA00022490"/>
    </source>
</evidence>
<evidence type="ECO:0000259" key="8">
    <source>
        <dbReference type="PROSITE" id="PS51336"/>
    </source>
</evidence>
<dbReference type="Proteomes" id="UP000673691">
    <property type="component" value="Unassembled WGS sequence"/>
</dbReference>
<feature type="region of interest" description="Disordered" evidence="7">
    <location>
        <begin position="170"/>
        <end position="189"/>
    </location>
</feature>
<dbReference type="Pfam" id="PF06565">
    <property type="entry name" value="DM10_dom"/>
    <property type="match status" value="1"/>
</dbReference>
<gene>
    <name evidence="9" type="ORF">BJ554DRAFT_4856</name>
</gene>
<dbReference type="PANTHER" id="PTHR12086:SF11">
    <property type="entry name" value="EF-HAND DOMAIN-CONTAINING FAMILY MEMBER C2"/>
    <property type="match status" value="1"/>
</dbReference>
<feature type="non-terminal residue" evidence="9">
    <location>
        <position position="1"/>
    </location>
</feature>
<keyword evidence="4" id="KW-0677">Repeat</keyword>
<feature type="non-terminal residue" evidence="9">
    <location>
        <position position="244"/>
    </location>
</feature>
<keyword evidence="10" id="KW-1185">Reference proteome</keyword>
<name>A0A8H8DF72_9FUNG</name>
<evidence type="ECO:0000313" key="10">
    <source>
        <dbReference type="Proteomes" id="UP000673691"/>
    </source>
</evidence>
<feature type="domain" description="DM10" evidence="8">
    <location>
        <begin position="1"/>
        <end position="25"/>
    </location>
</feature>
<dbReference type="SMART" id="SM00676">
    <property type="entry name" value="DM10"/>
    <property type="match status" value="1"/>
</dbReference>
<evidence type="ECO:0000256" key="7">
    <source>
        <dbReference type="SAM" id="MobiDB-lite"/>
    </source>
</evidence>
<proteinExistence type="predicted"/>
<feature type="compositionally biased region" description="Low complexity" evidence="7">
    <location>
        <begin position="173"/>
        <end position="189"/>
    </location>
</feature>
<dbReference type="PROSITE" id="PS51336">
    <property type="entry name" value="DM10"/>
    <property type="match status" value="2"/>
</dbReference>
<dbReference type="AlphaFoldDB" id="A0A8H8DF72"/>
<evidence type="ECO:0000256" key="6">
    <source>
        <dbReference type="ARBA" id="ARBA00023273"/>
    </source>
</evidence>
<reference evidence="9 10" key="1">
    <citation type="journal article" name="Sci. Rep.">
        <title>Genome-scale phylogenetic analyses confirm Olpidium as the closest living zoosporic fungus to the non-flagellated, terrestrial fungi.</title>
        <authorList>
            <person name="Chang Y."/>
            <person name="Rochon D."/>
            <person name="Sekimoto S."/>
            <person name="Wang Y."/>
            <person name="Chovatia M."/>
            <person name="Sandor L."/>
            <person name="Salamov A."/>
            <person name="Grigoriev I.V."/>
            <person name="Stajich J.E."/>
            <person name="Spatafora J.W."/>
        </authorList>
    </citation>
    <scope>NUCLEOTIDE SEQUENCE [LARGE SCALE GENOMIC DNA]</scope>
    <source>
        <strain evidence="9">S191</strain>
    </source>
</reference>